<evidence type="ECO:0000313" key="1">
    <source>
        <dbReference type="Proteomes" id="UP000515123"/>
    </source>
</evidence>
<dbReference type="AlphaFoldDB" id="A0A6P5F5G7"/>
<organism evidence="1 2">
    <name type="scientific">Ananas comosus</name>
    <name type="common">Pineapple</name>
    <name type="synonym">Ananas ananas</name>
    <dbReference type="NCBI Taxonomy" id="4615"/>
    <lineage>
        <taxon>Eukaryota</taxon>
        <taxon>Viridiplantae</taxon>
        <taxon>Streptophyta</taxon>
        <taxon>Embryophyta</taxon>
        <taxon>Tracheophyta</taxon>
        <taxon>Spermatophyta</taxon>
        <taxon>Magnoliopsida</taxon>
        <taxon>Liliopsida</taxon>
        <taxon>Poales</taxon>
        <taxon>Bromeliaceae</taxon>
        <taxon>Bromelioideae</taxon>
        <taxon>Ananas</taxon>
    </lineage>
</organism>
<accession>A0A6P5F5G7</accession>
<reference evidence="1" key="1">
    <citation type="journal article" date="2015" name="Nat. Genet.">
        <title>The pineapple genome and the evolution of CAM photosynthesis.</title>
        <authorList>
            <person name="Ming R."/>
            <person name="VanBuren R."/>
            <person name="Wai C.M."/>
            <person name="Tang H."/>
            <person name="Schatz M.C."/>
            <person name="Bowers J.E."/>
            <person name="Lyons E."/>
            <person name="Wang M.L."/>
            <person name="Chen J."/>
            <person name="Biggers E."/>
            <person name="Zhang J."/>
            <person name="Huang L."/>
            <person name="Zhang L."/>
            <person name="Miao W."/>
            <person name="Zhang J."/>
            <person name="Ye Z."/>
            <person name="Miao C."/>
            <person name="Lin Z."/>
            <person name="Wang H."/>
            <person name="Zhou H."/>
            <person name="Yim W.C."/>
            <person name="Priest H.D."/>
            <person name="Zheng C."/>
            <person name="Woodhouse M."/>
            <person name="Edger P.P."/>
            <person name="Guyot R."/>
            <person name="Guo H.B."/>
            <person name="Guo H."/>
            <person name="Zheng G."/>
            <person name="Singh R."/>
            <person name="Sharma A."/>
            <person name="Min X."/>
            <person name="Zheng Y."/>
            <person name="Lee H."/>
            <person name="Gurtowski J."/>
            <person name="Sedlazeck F.J."/>
            <person name="Harkess A."/>
            <person name="McKain M.R."/>
            <person name="Liao Z."/>
            <person name="Fang J."/>
            <person name="Liu J."/>
            <person name="Zhang X."/>
            <person name="Zhang Q."/>
            <person name="Hu W."/>
            <person name="Qin Y."/>
            <person name="Wang K."/>
            <person name="Chen L.Y."/>
            <person name="Shirley N."/>
            <person name="Lin Y.R."/>
            <person name="Liu L.Y."/>
            <person name="Hernandez A.G."/>
            <person name="Wright C.L."/>
            <person name="Bulone V."/>
            <person name="Tuskan G.A."/>
            <person name="Heath K."/>
            <person name="Zee F."/>
            <person name="Moore P.H."/>
            <person name="Sunkar R."/>
            <person name="Leebens-Mack J.H."/>
            <person name="Mockler T."/>
            <person name="Bennetzen J.L."/>
            <person name="Freeling M."/>
            <person name="Sankoff D."/>
            <person name="Paterson A.H."/>
            <person name="Zhu X."/>
            <person name="Yang X."/>
            <person name="Smith J.A."/>
            <person name="Cushman J.C."/>
            <person name="Paull R.E."/>
            <person name="Yu Q."/>
        </authorList>
    </citation>
    <scope>NUCLEOTIDE SEQUENCE [LARGE SCALE GENOMIC DNA]</scope>
    <source>
        <strain evidence="1">cv. F153</strain>
    </source>
</reference>
<protein>
    <submittedName>
        <fullName evidence="2">Uncharacterized protein At3g49140 isoform X1</fullName>
    </submittedName>
</protein>
<name>A0A6P5F5G7_ANACO</name>
<dbReference type="SUPFAM" id="SSF50475">
    <property type="entry name" value="FMN-binding split barrel"/>
    <property type="match status" value="1"/>
</dbReference>
<dbReference type="PANTHER" id="PTHR13343">
    <property type="entry name" value="CREG1 PROTEIN"/>
    <property type="match status" value="1"/>
</dbReference>
<dbReference type="InterPro" id="IPR037119">
    <property type="entry name" value="Haem_oxidase_HugZ-like_sf"/>
</dbReference>
<dbReference type="PANTHER" id="PTHR13343:SF18">
    <property type="entry name" value="PENTATRICOPEPTIDE REPEAT (PPR) SUPERFAMILY PROTEIN"/>
    <property type="match status" value="1"/>
</dbReference>
<evidence type="ECO:0000313" key="2">
    <source>
        <dbReference type="RefSeq" id="XP_020088723.1"/>
    </source>
</evidence>
<dbReference type="Gene3D" id="3.20.180.10">
    <property type="entry name" value="PNP-oxidase-like"/>
    <property type="match status" value="1"/>
</dbReference>
<proteinExistence type="predicted"/>
<keyword evidence="1" id="KW-1185">Reference proteome</keyword>
<reference evidence="2" key="2">
    <citation type="submission" date="2025-08" db="UniProtKB">
        <authorList>
            <consortium name="RefSeq"/>
        </authorList>
    </citation>
    <scope>IDENTIFICATION</scope>
    <source>
        <tissue evidence="2">Leaf</tissue>
    </source>
</reference>
<dbReference type="GeneID" id="109710503"/>
<dbReference type="Proteomes" id="UP000515123">
    <property type="component" value="Linkage group 1"/>
</dbReference>
<dbReference type="OrthoDB" id="1873930at2759"/>
<dbReference type="RefSeq" id="XP_020088723.1">
    <property type="nucleotide sequence ID" value="XM_020233134.1"/>
</dbReference>
<gene>
    <name evidence="2" type="primary">LOC109710503</name>
</gene>
<sequence>MSTTTAATWIKSPFDGWKNTDFSSISFRCRSPFGACHSYSLANGQDLSLSKVRVAADYSDSLPDSSKYAGNQGYHPLEEVKKQEKNKDMLLTDAETARTIVESNGKALILFPGRVHCEPHGHVTWSEFHFVVDDYGDIFFELLDDWNLLQDPNANNPVAVLIGMDIPISGENRIFNSDFDDYMDDDSVMDILFDDYDEVDDTDITDVLIKWGMPDTLRRIHPRYFARCLTKAVNSKHGKKMDRPSNGLSIMGCLRPAFVDEESYLRRLFHHDDDGYLSDWRDGYEREEEEVARSYDFTGGERWRFIPKGGRSSINSTIYKLEIMTMELLSVYGNKSMIDLQEFQDAEPDVLANSASAIIERFNEYGTQCNTALKALCRRRKGLTVERAKLIGVDSLGMDVRVFSGMEAQTLRFSFNARAMSESVAEKKIKRMLFPRYHRKNLKAPGDDLREF</sequence>